<sequence>MTQRFKAVMWMVGLLAFFAVVGCASRPVQVSSVNKILTSAESLKYGKKSPADNFKLQDEIVFYVYVKWEDPAQKYGSHPVVWNWYLDGKLVSRGSKDVNFDKTPKELWTHRSASALGVGHFRVETLVDGKEVGSTEFEITE</sequence>
<evidence type="ECO:0000313" key="1">
    <source>
        <dbReference type="EMBL" id="GFO61167.1"/>
    </source>
</evidence>
<keyword evidence="2" id="KW-1185">Reference proteome</keyword>
<gene>
    <name evidence="1" type="ORF">GMST_34920</name>
</gene>
<evidence type="ECO:0008006" key="3">
    <source>
        <dbReference type="Google" id="ProtNLM"/>
    </source>
</evidence>
<proteinExistence type="predicted"/>
<evidence type="ECO:0000313" key="2">
    <source>
        <dbReference type="Proteomes" id="UP000556026"/>
    </source>
</evidence>
<dbReference type="AlphaFoldDB" id="A0A6V8MMS5"/>
<reference evidence="2" key="1">
    <citation type="submission" date="2020-06" db="EMBL/GenBank/DDBJ databases">
        <title>Draft genomic sequence of Geomonas sp. Red330.</title>
        <authorList>
            <person name="Itoh H."/>
            <person name="Zhenxing X."/>
            <person name="Ushijima N."/>
            <person name="Masuda Y."/>
            <person name="Shiratori Y."/>
            <person name="Senoo K."/>
        </authorList>
    </citation>
    <scope>NUCLEOTIDE SEQUENCE [LARGE SCALE GENOMIC DNA]</scope>
    <source>
        <strain evidence="2">Red330</strain>
    </source>
</reference>
<name>A0A6V8MMS5_9BACT</name>
<organism evidence="1 2">
    <name type="scientific">Geomonas silvestris</name>
    <dbReference type="NCBI Taxonomy" id="2740184"/>
    <lineage>
        <taxon>Bacteria</taxon>
        <taxon>Pseudomonadati</taxon>
        <taxon>Thermodesulfobacteriota</taxon>
        <taxon>Desulfuromonadia</taxon>
        <taxon>Geobacterales</taxon>
        <taxon>Geobacteraceae</taxon>
        <taxon>Geomonas</taxon>
    </lineage>
</organism>
<dbReference type="Proteomes" id="UP000556026">
    <property type="component" value="Unassembled WGS sequence"/>
</dbReference>
<dbReference type="PROSITE" id="PS51257">
    <property type="entry name" value="PROKAR_LIPOPROTEIN"/>
    <property type="match status" value="1"/>
</dbReference>
<protein>
    <recommendedName>
        <fullName evidence="3">Lipoprotein</fullName>
    </recommendedName>
</protein>
<dbReference type="EMBL" id="BLXX01000012">
    <property type="protein sequence ID" value="GFO61167.1"/>
    <property type="molecule type" value="Genomic_DNA"/>
</dbReference>
<comment type="caution">
    <text evidence="1">The sequence shown here is derived from an EMBL/GenBank/DDBJ whole genome shotgun (WGS) entry which is preliminary data.</text>
</comment>
<accession>A0A6V8MMS5</accession>